<dbReference type="InterPro" id="IPR042837">
    <property type="entry name" value="PTX3"/>
</dbReference>
<evidence type="ECO:0000313" key="6">
    <source>
        <dbReference type="EMBL" id="USY22783.1"/>
    </source>
</evidence>
<keyword evidence="1 4" id="KW-0732">Signal</keyword>
<evidence type="ECO:0000256" key="1">
    <source>
        <dbReference type="ARBA" id="ARBA00022729"/>
    </source>
</evidence>
<accession>A0ABY5DI44</accession>
<feature type="chain" id="PRO_5046329257" evidence="4">
    <location>
        <begin position="22"/>
        <end position="1157"/>
    </location>
</feature>
<feature type="domain" description="LamG-like jellyroll fold" evidence="5">
    <location>
        <begin position="999"/>
        <end position="1142"/>
    </location>
</feature>
<protein>
    <submittedName>
        <fullName evidence="6">LamG domain-containing protein</fullName>
    </submittedName>
</protein>
<gene>
    <name evidence="6" type="ORF">NE857_14905</name>
</gene>
<dbReference type="Pfam" id="PF13385">
    <property type="entry name" value="Laminin_G_3"/>
    <property type="match status" value="2"/>
</dbReference>
<dbReference type="InterPro" id="IPR006558">
    <property type="entry name" value="LamG-like"/>
</dbReference>
<dbReference type="InterPro" id="IPR013320">
    <property type="entry name" value="ConA-like_dom_sf"/>
</dbReference>
<evidence type="ECO:0000256" key="3">
    <source>
        <dbReference type="SAM" id="MobiDB-lite"/>
    </source>
</evidence>
<evidence type="ECO:0000313" key="7">
    <source>
        <dbReference type="Proteomes" id="UP001055940"/>
    </source>
</evidence>
<feature type="signal peptide" evidence="4">
    <location>
        <begin position="1"/>
        <end position="21"/>
    </location>
</feature>
<dbReference type="Proteomes" id="UP001055940">
    <property type="component" value="Chromosome"/>
</dbReference>
<keyword evidence="7" id="KW-1185">Reference proteome</keyword>
<name>A0ABY5DI44_9ACTN</name>
<feature type="region of interest" description="Disordered" evidence="3">
    <location>
        <begin position="223"/>
        <end position="248"/>
    </location>
</feature>
<keyword evidence="2" id="KW-1015">Disulfide bond</keyword>
<dbReference type="RefSeq" id="WP_254421538.1">
    <property type="nucleotide sequence ID" value="NZ_CP099837.1"/>
</dbReference>
<sequence>MAVTTAAALALSLLYAPPAVAEPAPPDPTGSEEQQELDALTLAEQTGEPVEIPGLTDEKTQHFAHPDGSLTAEISAIPARVRSEGGWVDVDTTLVQAEDGLVRPKAASMDIAFSGGADEAMARIGIGSNSVALGWIEDLPAPVLDGDQATYSDVLPDVDLVLTAGVEGFTQVLVVHTLEAAQLPELAELELPLTTAGVTMTADEHGNLDALGDEGGQSVFSAPAPAMWDSAGEEEQSQSEDPTVAAPSGARMELLETSVEVDRIRLVPDQGMLVDEATEFPVYIDPSVSVSRPNWAYVDRAYPNQSYFNPSTAKPVGVGRYSDHTGTYTRRAFFQFTVAGRTNHPNTIINSATLRTEVDWAYSCNSNSYIQLQRVSAFNRNTTWNNQPSTQGGVLDTQNVRGGWATCPSSSGVEFNATSAYRWGVNNDASHIYLRLKERDESGSTAWRRFDVKKKPPVLVVDYNHPPEKPVTSTISDSLGGVCQTDRTQPRLINNTTVRFNAQIRDRDSYWVGQQVKSQFQWKIAGADGNLGSADSAYVTVGKWSGGSYRPVAARDLPERELIAYRVRGHDRSHWGPWSSWCFIEVDATKPDSGPEVTSTDYPAGDEAHGSVGRSGEFTFANNGVEQATSYHYSVNDATCATEIELDSPGASVTVPITPTRDGPNLIHARITDGFGNSSECGLVYVFTVAPPADSVSYFPLDEGQGNTATDVMDAGRTANASGGIDWTRGRIGHRQGGSYRLEGTAVNTGGQSLLNTPEAVIDTTEAFSASAWVYLDEQPSTNVTALAQEGDFQSGFHLGYQAGSTRTWTFKMAPHDDGPTSGGAGWVYAHATEPAQLGVWTHLLGTYSPDTGELTLYVNGVEQSRNQHPQAWNAQGGLVIGGAKHQGDLTYHWPGAIDDVRVWDRMVFDQPLTEDDGERSEVWELANRPAALEGRWKLDESEGTVVADSSDHGLDGTLHADPATAWNRALNDVTFAPGVTFDGAGEHIRAESAIRTDRSWSAAAWTRLDEASGNGTMVSQTGAEQSGFLLGHQSGFDDKWVLETAAADVAGSGAGPWSRAISDHAAEFGTWTHLVATYDHATNELTLYVNGQRQTTVGEWRTPWHAKHGTVIGRAWRMGQDDLFAGQVSDVHLYQGVLSQNDIYNVYEGLIPTSSL</sequence>
<dbReference type="PANTHER" id="PTHR46943">
    <property type="entry name" value="PENTRAXIN-RELATED PROTEIN PTX3"/>
    <property type="match status" value="1"/>
</dbReference>
<dbReference type="SMART" id="SM00560">
    <property type="entry name" value="LamGL"/>
    <property type="match status" value="2"/>
</dbReference>
<proteinExistence type="predicted"/>
<dbReference type="EMBL" id="CP099837">
    <property type="protein sequence ID" value="USY22783.1"/>
    <property type="molecule type" value="Genomic_DNA"/>
</dbReference>
<feature type="domain" description="LamG-like jellyroll fold" evidence="5">
    <location>
        <begin position="766"/>
        <end position="911"/>
    </location>
</feature>
<evidence type="ECO:0000256" key="4">
    <source>
        <dbReference type="SAM" id="SignalP"/>
    </source>
</evidence>
<organism evidence="6 7">
    <name type="scientific">Nocardiopsis exhalans</name>
    <dbReference type="NCBI Taxonomy" id="163604"/>
    <lineage>
        <taxon>Bacteria</taxon>
        <taxon>Bacillati</taxon>
        <taxon>Actinomycetota</taxon>
        <taxon>Actinomycetes</taxon>
        <taxon>Streptosporangiales</taxon>
        <taxon>Nocardiopsidaceae</taxon>
        <taxon>Nocardiopsis</taxon>
    </lineage>
</organism>
<reference evidence="6" key="1">
    <citation type="submission" date="2022-06" db="EMBL/GenBank/DDBJ databases">
        <authorList>
            <person name="Ping M."/>
        </authorList>
    </citation>
    <scope>NUCLEOTIDE SEQUENCE</scope>
    <source>
        <strain evidence="6">JCM11759T</strain>
    </source>
</reference>
<dbReference type="SUPFAM" id="SSF49899">
    <property type="entry name" value="Concanavalin A-like lectins/glucanases"/>
    <property type="match status" value="2"/>
</dbReference>
<dbReference type="Gene3D" id="2.60.120.200">
    <property type="match status" value="2"/>
</dbReference>
<evidence type="ECO:0000256" key="2">
    <source>
        <dbReference type="ARBA" id="ARBA00023157"/>
    </source>
</evidence>
<evidence type="ECO:0000259" key="5">
    <source>
        <dbReference type="SMART" id="SM00560"/>
    </source>
</evidence>
<dbReference type="PANTHER" id="PTHR46943:SF1">
    <property type="entry name" value="PENTRAXIN-RELATED PROTEIN PTX3"/>
    <property type="match status" value="1"/>
</dbReference>